<sequence>MHQDADIAALLHVNLNESCPYRRRAAVTLARSIRAGGSPHDAAEALDGRAQPQAVDALWDIVRDLGLFYL</sequence>
<proteinExistence type="predicted"/>
<reference evidence="1 2" key="1">
    <citation type="submission" date="2016-10" db="EMBL/GenBank/DDBJ databases">
        <authorList>
            <person name="de Groot N.N."/>
        </authorList>
    </citation>
    <scope>NUCLEOTIDE SEQUENCE [LARGE SCALE GENOMIC DNA]</scope>
    <source>
        <strain evidence="1 2">A52C2</strain>
    </source>
</reference>
<accession>A0A1H9D6I0</accession>
<name>A0A1H9D6I0_9HYPH</name>
<protein>
    <submittedName>
        <fullName evidence="1">Uncharacterized protein</fullName>
    </submittedName>
</protein>
<evidence type="ECO:0000313" key="1">
    <source>
        <dbReference type="EMBL" id="SEQ08989.1"/>
    </source>
</evidence>
<dbReference type="RefSeq" id="WP_092495518.1">
    <property type="nucleotide sequence ID" value="NZ_FOFG01000002.1"/>
</dbReference>
<organism evidence="1 2">
    <name type="scientific">Faunimonas pinastri</name>
    <dbReference type="NCBI Taxonomy" id="1855383"/>
    <lineage>
        <taxon>Bacteria</taxon>
        <taxon>Pseudomonadati</taxon>
        <taxon>Pseudomonadota</taxon>
        <taxon>Alphaproteobacteria</taxon>
        <taxon>Hyphomicrobiales</taxon>
        <taxon>Afifellaceae</taxon>
        <taxon>Faunimonas</taxon>
    </lineage>
</organism>
<dbReference type="EMBL" id="FOFG01000002">
    <property type="protein sequence ID" value="SEQ08989.1"/>
    <property type="molecule type" value="Genomic_DNA"/>
</dbReference>
<gene>
    <name evidence="1" type="ORF">SAMN05216548_102364</name>
</gene>
<dbReference type="AlphaFoldDB" id="A0A1H9D6I0"/>
<evidence type="ECO:0000313" key="2">
    <source>
        <dbReference type="Proteomes" id="UP000199647"/>
    </source>
</evidence>
<keyword evidence="2" id="KW-1185">Reference proteome</keyword>
<dbReference type="Proteomes" id="UP000199647">
    <property type="component" value="Unassembled WGS sequence"/>
</dbReference>